<name>A0A133KD35_9FIRM</name>
<protein>
    <submittedName>
        <fullName evidence="1">Uncharacterized protein</fullName>
    </submittedName>
</protein>
<evidence type="ECO:0000313" key="2">
    <source>
        <dbReference type="Proteomes" id="UP000070383"/>
    </source>
</evidence>
<dbReference type="AlphaFoldDB" id="A0A133KD35"/>
<dbReference type="PATRIC" id="fig|33036.3.peg.1430"/>
<organism evidence="1 2">
    <name type="scientific">Anaerococcus tetradius</name>
    <dbReference type="NCBI Taxonomy" id="33036"/>
    <lineage>
        <taxon>Bacteria</taxon>
        <taxon>Bacillati</taxon>
        <taxon>Bacillota</taxon>
        <taxon>Tissierellia</taxon>
        <taxon>Tissierellales</taxon>
        <taxon>Peptoniphilaceae</taxon>
        <taxon>Anaerococcus</taxon>
    </lineage>
</organism>
<dbReference type="Proteomes" id="UP000070383">
    <property type="component" value="Unassembled WGS sequence"/>
</dbReference>
<keyword evidence="2" id="KW-1185">Reference proteome</keyword>
<accession>A0A133KD35</accession>
<proteinExistence type="predicted"/>
<sequence length="71" mass="8672">MDIDKTLENFHKENRLMKEELTKEENLLSVFNKLDERNQEKLLTYAADLYYSHRYQTKIREVPILNLKLKD</sequence>
<reference evidence="2" key="1">
    <citation type="submission" date="2016-01" db="EMBL/GenBank/DDBJ databases">
        <authorList>
            <person name="Mitreva M."/>
            <person name="Pepin K.H."/>
            <person name="Mihindukulasuriya K.A."/>
            <person name="Fulton R."/>
            <person name="Fronick C."/>
            <person name="O'Laughlin M."/>
            <person name="Miner T."/>
            <person name="Herter B."/>
            <person name="Rosa B.A."/>
            <person name="Cordes M."/>
            <person name="Tomlinson C."/>
            <person name="Wollam A."/>
            <person name="Palsikar V.B."/>
            <person name="Mardis E.R."/>
            <person name="Wilson R.K."/>
        </authorList>
    </citation>
    <scope>NUCLEOTIDE SEQUENCE [LARGE SCALE GENOMIC DNA]</scope>
    <source>
        <strain evidence="2">MJR8151</strain>
    </source>
</reference>
<dbReference type="RefSeq" id="WP_060929659.1">
    <property type="nucleotide sequence ID" value="NZ_KQ955281.1"/>
</dbReference>
<comment type="caution">
    <text evidence="1">The sequence shown here is derived from an EMBL/GenBank/DDBJ whole genome shotgun (WGS) entry which is preliminary data.</text>
</comment>
<gene>
    <name evidence="1" type="ORF">HMPREF3200_01442</name>
</gene>
<dbReference type="STRING" id="33036.HMPREF3200_01442"/>
<evidence type="ECO:0000313" key="1">
    <source>
        <dbReference type="EMBL" id="KWZ77449.1"/>
    </source>
</evidence>
<dbReference type="EMBL" id="LRPM01000049">
    <property type="protein sequence ID" value="KWZ77449.1"/>
    <property type="molecule type" value="Genomic_DNA"/>
</dbReference>